<comment type="caution">
    <text evidence="2">The sequence shown here is derived from an EMBL/GenBank/DDBJ whole genome shotgun (WGS) entry which is preliminary data.</text>
</comment>
<organism evidence="2 3">
    <name type="scientific">Corchorus olitorius</name>
    <dbReference type="NCBI Taxonomy" id="93759"/>
    <lineage>
        <taxon>Eukaryota</taxon>
        <taxon>Viridiplantae</taxon>
        <taxon>Streptophyta</taxon>
        <taxon>Embryophyta</taxon>
        <taxon>Tracheophyta</taxon>
        <taxon>Spermatophyta</taxon>
        <taxon>Magnoliopsida</taxon>
        <taxon>eudicotyledons</taxon>
        <taxon>Gunneridae</taxon>
        <taxon>Pentapetalae</taxon>
        <taxon>rosids</taxon>
        <taxon>malvids</taxon>
        <taxon>Malvales</taxon>
        <taxon>Malvaceae</taxon>
        <taxon>Grewioideae</taxon>
        <taxon>Apeibeae</taxon>
        <taxon>Corchorus</taxon>
    </lineage>
</organism>
<gene>
    <name evidence="2" type="ORF">COLO4_16961</name>
</gene>
<feature type="compositionally biased region" description="Polar residues" evidence="1">
    <location>
        <begin position="30"/>
        <end position="41"/>
    </location>
</feature>
<dbReference type="EMBL" id="AWUE01016273">
    <property type="protein sequence ID" value="OMO93328.1"/>
    <property type="molecule type" value="Genomic_DNA"/>
</dbReference>
<evidence type="ECO:0000313" key="2">
    <source>
        <dbReference type="EMBL" id="OMO93328.1"/>
    </source>
</evidence>
<reference evidence="3" key="1">
    <citation type="submission" date="2013-09" db="EMBL/GenBank/DDBJ databases">
        <title>Corchorus olitorius genome sequencing.</title>
        <authorList>
            <person name="Alam M."/>
            <person name="Haque M.S."/>
            <person name="Islam M.S."/>
            <person name="Emdad E.M."/>
            <person name="Islam M.M."/>
            <person name="Ahmed B."/>
            <person name="Halim A."/>
            <person name="Hossen Q.M.M."/>
            <person name="Hossain M.Z."/>
            <person name="Ahmed R."/>
            <person name="Khan M.M."/>
            <person name="Islam R."/>
            <person name="Rashid M.M."/>
            <person name="Khan S.A."/>
            <person name="Rahman M.S."/>
            <person name="Alam M."/>
            <person name="Yahiya A.S."/>
            <person name="Khan M.S."/>
            <person name="Azam M.S."/>
            <person name="Haque T."/>
            <person name="Lashkar M.Z.H."/>
            <person name="Akhand A.I."/>
            <person name="Morshed G."/>
            <person name="Roy S."/>
            <person name="Uddin K.S."/>
            <person name="Rabeya T."/>
            <person name="Hossain A.S."/>
            <person name="Chowdhury A."/>
            <person name="Snigdha A.R."/>
            <person name="Mortoza M.S."/>
            <person name="Matin S.A."/>
            <person name="Hoque S.M.E."/>
            <person name="Islam M.K."/>
            <person name="Roy D.K."/>
            <person name="Haider R."/>
            <person name="Moosa M.M."/>
            <person name="Elias S.M."/>
            <person name="Hasan A.M."/>
            <person name="Jahan S."/>
            <person name="Shafiuddin M."/>
            <person name="Mahmood N."/>
            <person name="Shommy N.S."/>
        </authorList>
    </citation>
    <scope>NUCLEOTIDE SEQUENCE [LARGE SCALE GENOMIC DNA]</scope>
    <source>
        <strain evidence="3">cv. O-4</strain>
    </source>
</reference>
<accession>A0A1R3JES3</accession>
<keyword evidence="3" id="KW-1185">Reference proteome</keyword>
<dbReference type="AlphaFoldDB" id="A0A1R3JES3"/>
<sequence>MDEEMKSRVRLTPLEAVNGLLRLVQLSSWHPNRNTRCNNGPNFPAGFHPIQLNQRRP</sequence>
<proteinExistence type="predicted"/>
<name>A0A1R3JES3_9ROSI</name>
<protein>
    <submittedName>
        <fullName evidence="2">Uncharacterized protein</fullName>
    </submittedName>
</protein>
<dbReference type="Proteomes" id="UP000187203">
    <property type="component" value="Unassembled WGS sequence"/>
</dbReference>
<evidence type="ECO:0000256" key="1">
    <source>
        <dbReference type="SAM" id="MobiDB-lite"/>
    </source>
</evidence>
<feature type="region of interest" description="Disordered" evidence="1">
    <location>
        <begin position="30"/>
        <end position="57"/>
    </location>
</feature>
<evidence type="ECO:0000313" key="3">
    <source>
        <dbReference type="Proteomes" id="UP000187203"/>
    </source>
</evidence>